<protein>
    <submittedName>
        <fullName evidence="3">Glucose/sorbosone dehydrogenase</fullName>
    </submittedName>
</protein>
<dbReference type="EMBL" id="VLJV01000001">
    <property type="protein sequence ID" value="TWH22802.1"/>
    <property type="molecule type" value="Genomic_DNA"/>
</dbReference>
<dbReference type="PANTHER" id="PTHR19328">
    <property type="entry name" value="HEDGEHOG-INTERACTING PROTEIN"/>
    <property type="match status" value="1"/>
</dbReference>
<dbReference type="PANTHER" id="PTHR19328:SF13">
    <property type="entry name" value="HIPL1 PROTEIN"/>
    <property type="match status" value="1"/>
</dbReference>
<comment type="caution">
    <text evidence="3">The sequence shown here is derived from an EMBL/GenBank/DDBJ whole genome shotgun (WGS) entry which is preliminary data.</text>
</comment>
<evidence type="ECO:0000313" key="4">
    <source>
        <dbReference type="Proteomes" id="UP000317303"/>
    </source>
</evidence>
<organism evidence="3 4">
    <name type="scientific">Prauserella rugosa</name>
    <dbReference type="NCBI Taxonomy" id="43354"/>
    <lineage>
        <taxon>Bacteria</taxon>
        <taxon>Bacillati</taxon>
        <taxon>Actinomycetota</taxon>
        <taxon>Actinomycetes</taxon>
        <taxon>Pseudonocardiales</taxon>
        <taxon>Pseudonocardiaceae</taxon>
        <taxon>Prauserella</taxon>
    </lineage>
</organism>
<dbReference type="Gene3D" id="2.120.10.30">
    <property type="entry name" value="TolB, C-terminal domain"/>
    <property type="match status" value="1"/>
</dbReference>
<name>A0A660CH98_9PSEU</name>
<feature type="region of interest" description="Disordered" evidence="1">
    <location>
        <begin position="1"/>
        <end position="29"/>
    </location>
</feature>
<evidence type="ECO:0000313" key="3">
    <source>
        <dbReference type="EMBL" id="TWH22802.1"/>
    </source>
</evidence>
<gene>
    <name evidence="3" type="ORF">JD82_04692</name>
</gene>
<reference evidence="3 4" key="1">
    <citation type="submission" date="2019-07" db="EMBL/GenBank/DDBJ databases">
        <title>R&amp;d 2014.</title>
        <authorList>
            <person name="Klenk H.-P."/>
        </authorList>
    </citation>
    <scope>NUCLEOTIDE SEQUENCE [LARGE SCALE GENOMIC DNA]</scope>
    <source>
        <strain evidence="3 4">DSM 43194</strain>
    </source>
</reference>
<keyword evidence="4" id="KW-1185">Reference proteome</keyword>
<dbReference type="Proteomes" id="UP000317303">
    <property type="component" value="Unassembled WGS sequence"/>
</dbReference>
<dbReference type="OrthoDB" id="9770043at2"/>
<dbReference type="Pfam" id="PF07995">
    <property type="entry name" value="GSDH"/>
    <property type="match status" value="1"/>
</dbReference>
<dbReference type="AlphaFoldDB" id="A0A660CH98"/>
<accession>A0A660CH98</accession>
<feature type="region of interest" description="Disordered" evidence="1">
    <location>
        <begin position="58"/>
        <end position="100"/>
    </location>
</feature>
<sequence>MAPILSDLAGPAYSRLTGGDLRSSTVRTRPQRRSWPLAIAVSGVLVLSGCADFGDEAAGEKWSAAPELTPEQGPQPELPEAATPEVPSAPQQQQTEVPPPEGCKDFDEAVIATCLDTVSAVAPLPGSGQVISALAGERKSGRVMLVDSEGKEQEFAKLDVDASGGGGLTGLALSPTYSEDRLVYAYITTAQDNRVVRFAQGQPPKPVVTGIPKGSSGNAGALLATADGSLLVATGDAGDPAQARQPRTLAGKVLQVNGTGDPVEGDSPVLASGLTQPGGLCQTADGARTWVTDRGGDKDALYQVPEDADGGALPAAAWTWPDKPGVAGCTDWADSVAVATESGANVQNLPLTQDGSVGGEPQVMMDGDNGPSYGRLGALAQASEDVAIAGTVNKDGGDPVSSDDRVVLIVRQPSGGSGRD</sequence>
<dbReference type="InterPro" id="IPR012938">
    <property type="entry name" value="Glc/Sorbosone_DH"/>
</dbReference>
<dbReference type="InterPro" id="IPR011042">
    <property type="entry name" value="6-blade_b-propeller_TolB-like"/>
</dbReference>
<proteinExistence type="predicted"/>
<feature type="domain" description="Glucose/Sorbosone dehydrogenase" evidence="2">
    <location>
        <begin position="134"/>
        <end position="267"/>
    </location>
</feature>
<dbReference type="SUPFAM" id="SSF63829">
    <property type="entry name" value="Calcium-dependent phosphotriesterase"/>
    <property type="match status" value="1"/>
</dbReference>
<evidence type="ECO:0000256" key="1">
    <source>
        <dbReference type="SAM" id="MobiDB-lite"/>
    </source>
</evidence>
<evidence type="ECO:0000259" key="2">
    <source>
        <dbReference type="Pfam" id="PF07995"/>
    </source>
</evidence>